<gene>
    <name evidence="1" type="ORF">T190607A01A_10978</name>
</gene>
<protein>
    <submittedName>
        <fullName evidence="1">Uncharacterized protein</fullName>
    </submittedName>
</protein>
<dbReference type="Proteomes" id="UP001497416">
    <property type="component" value="Unassembled WGS sequence"/>
</dbReference>
<accession>A0ABM9NV25</accession>
<comment type="caution">
    <text evidence="1">The sequence shown here is derived from an EMBL/GenBank/DDBJ whole genome shotgun (WGS) entry which is preliminary data.</text>
</comment>
<organism evidence="1 2">
    <name type="scientific">Tenacibaculum platacis</name>
    <dbReference type="NCBI Taxonomy" id="3137852"/>
    <lineage>
        <taxon>Bacteria</taxon>
        <taxon>Pseudomonadati</taxon>
        <taxon>Bacteroidota</taxon>
        <taxon>Flavobacteriia</taxon>
        <taxon>Flavobacteriales</taxon>
        <taxon>Flavobacteriaceae</taxon>
        <taxon>Tenacibaculum</taxon>
    </lineage>
</organism>
<dbReference type="RefSeq" id="WP_348710731.1">
    <property type="nucleotide sequence ID" value="NZ_CAXIXY010000003.1"/>
</dbReference>
<dbReference type="Gene3D" id="3.40.50.11110">
    <property type="entry name" value="Sialyltransferase, C-terminal GT-B Rossman nucleotide-binding domain"/>
    <property type="match status" value="1"/>
</dbReference>
<name>A0ABM9NV25_9FLAO</name>
<sequence>MTNIFIGLSNNQIKSYESLLEKGIKGNNILIANSSLNFDQTLFSKVILSESSFNNQASGRLQSIQNITNKISEYKRIVKALKLYKRDKYITLYFTYIEDVLTNYLFFSFNKNLRGIVVEDGTLNYYNHTIENLDKKKVYLKKVLSSLYGLNFTLYKGHSSGIEYNKVIKQYVRSPKLSMFPEKSEELPYSKRGANLTDTFLIIGQEAYINESGKELYNTRLQQLFEVIKKNNGYNTVSKIYYKPHRNGERIDYNLLYDAFLDKEVEVLSANEPLEDLYFNEIGSENIFSFDSSALLNIYLEAAEEIKSKIKFTVLLKYNKELRFIFERFNFKIIE</sequence>
<dbReference type="EMBL" id="CAXIXY010000003">
    <property type="protein sequence ID" value="CAL2080133.1"/>
    <property type="molecule type" value="Genomic_DNA"/>
</dbReference>
<reference evidence="1 2" key="1">
    <citation type="submission" date="2024-05" db="EMBL/GenBank/DDBJ databases">
        <authorList>
            <person name="Duchaud E."/>
        </authorList>
    </citation>
    <scope>NUCLEOTIDE SEQUENCE [LARGE SCALE GENOMIC DNA]</scope>
    <source>
        <strain evidence="1">Ena-SAMPLE-TAB-13-05-2024-13:56:06:370-140302</strain>
    </source>
</reference>
<evidence type="ECO:0000313" key="1">
    <source>
        <dbReference type="EMBL" id="CAL2080133.1"/>
    </source>
</evidence>
<evidence type="ECO:0000313" key="2">
    <source>
        <dbReference type="Proteomes" id="UP001497416"/>
    </source>
</evidence>
<proteinExistence type="predicted"/>
<keyword evidence="2" id="KW-1185">Reference proteome</keyword>